<evidence type="ECO:0000313" key="3">
    <source>
        <dbReference type="Proteomes" id="UP000233597"/>
    </source>
</evidence>
<protein>
    <recommendedName>
        <fullName evidence="1">DUF6950 domain-containing protein</fullName>
    </recommendedName>
</protein>
<evidence type="ECO:0000259" key="1">
    <source>
        <dbReference type="Pfam" id="PF22262"/>
    </source>
</evidence>
<dbReference type="InterPro" id="IPR053802">
    <property type="entry name" value="DUF6950"/>
</dbReference>
<dbReference type="EMBL" id="NWTK01000005">
    <property type="protein sequence ID" value="PKR54398.1"/>
    <property type="molecule type" value="Genomic_DNA"/>
</dbReference>
<reference evidence="2 3" key="1">
    <citation type="submission" date="2017-09" db="EMBL/GenBank/DDBJ databases">
        <title>Biodiversity and function of Thalassospira species in the particle-attached aromatic-hydrocarbon-degrading consortia from the surface seawater of the South China Sea.</title>
        <authorList>
            <person name="Dong C."/>
            <person name="Liu R."/>
            <person name="Shao Z."/>
        </authorList>
    </citation>
    <scope>NUCLEOTIDE SEQUENCE [LARGE SCALE GENOMIC DNA]</scope>
    <source>
        <strain evidence="2 3">CSC1P2</strain>
    </source>
</reference>
<accession>A0A2N3KV39</accession>
<comment type="caution">
    <text evidence="2">The sequence shown here is derived from an EMBL/GenBank/DDBJ whole genome shotgun (WGS) entry which is preliminary data.</text>
</comment>
<dbReference type="Proteomes" id="UP000233597">
    <property type="component" value="Unassembled WGS sequence"/>
</dbReference>
<dbReference type="Pfam" id="PF22262">
    <property type="entry name" value="DUF6950"/>
    <property type="match status" value="1"/>
</dbReference>
<proteinExistence type="predicted"/>
<evidence type="ECO:0000313" key="2">
    <source>
        <dbReference type="EMBL" id="PKR54398.1"/>
    </source>
</evidence>
<dbReference type="AlphaFoldDB" id="A0A2N3KV39"/>
<organism evidence="2 3">
    <name type="scientific">Thalassospira marina</name>
    <dbReference type="NCBI Taxonomy" id="2048283"/>
    <lineage>
        <taxon>Bacteria</taxon>
        <taxon>Pseudomonadati</taxon>
        <taxon>Pseudomonadota</taxon>
        <taxon>Alphaproteobacteria</taxon>
        <taxon>Rhodospirillales</taxon>
        <taxon>Thalassospiraceae</taxon>
        <taxon>Thalassospira</taxon>
    </lineage>
</organism>
<sequence length="139" mass="15210">MMRKPHWEKHLAEWHRVAETRPFLWGKHDCCLTACDAVLAITGIDPAKDLRGLCDDRRGAIRVMRDYAGGGVEKTVAKAFAACGFGYVPVLFARRGDCGLVSTDDGPALAVCMGATWVAQGKNGLVQKPLKEGLRAWRV</sequence>
<name>A0A2N3KV39_9PROT</name>
<gene>
    <name evidence="2" type="ORF">COO20_09720</name>
</gene>
<feature type="domain" description="DUF6950" evidence="1">
    <location>
        <begin position="2"/>
        <end position="139"/>
    </location>
</feature>